<evidence type="ECO:0000259" key="2">
    <source>
        <dbReference type="Pfam" id="PF13524"/>
    </source>
</evidence>
<name>A0ABN6S9P3_9BACT</name>
<dbReference type="InterPro" id="IPR024542">
    <property type="entry name" value="YkvP_N"/>
</dbReference>
<gene>
    <name evidence="3" type="ORF">SYK_34590</name>
</gene>
<dbReference type="Pfam" id="PF13524">
    <property type="entry name" value="Glyco_trans_1_2"/>
    <property type="match status" value="1"/>
</dbReference>
<dbReference type="Pfam" id="PF12996">
    <property type="entry name" value="DUF3880"/>
    <property type="match status" value="1"/>
</dbReference>
<organism evidence="3 4">
    <name type="scientific">Pseudodesulfovibrio nedwellii</name>
    <dbReference type="NCBI Taxonomy" id="2973072"/>
    <lineage>
        <taxon>Bacteria</taxon>
        <taxon>Pseudomonadati</taxon>
        <taxon>Thermodesulfobacteriota</taxon>
        <taxon>Desulfovibrionia</taxon>
        <taxon>Desulfovibrionales</taxon>
        <taxon>Desulfovibrionaceae</taxon>
    </lineage>
</organism>
<dbReference type="SUPFAM" id="SSF53756">
    <property type="entry name" value="UDP-Glycosyltransferase/glycogen phosphorylase"/>
    <property type="match status" value="1"/>
</dbReference>
<dbReference type="EMBL" id="AP026709">
    <property type="protein sequence ID" value="BDQ39099.1"/>
    <property type="molecule type" value="Genomic_DNA"/>
</dbReference>
<feature type="domain" description="Spore protein YkvP N-terminal" evidence="1">
    <location>
        <begin position="252"/>
        <end position="329"/>
    </location>
</feature>
<accession>A0ABN6S9P3</accession>
<evidence type="ECO:0000313" key="3">
    <source>
        <dbReference type="EMBL" id="BDQ39099.1"/>
    </source>
</evidence>
<reference evidence="3 4" key="1">
    <citation type="submission" date="2022-08" db="EMBL/GenBank/DDBJ databases">
        <title>Genome Sequence of the sulphate-reducing bacterium, Pseudodesulfovibrio sp. SYK.</title>
        <authorList>
            <person name="Kondo R."/>
            <person name="Kataoka T."/>
        </authorList>
    </citation>
    <scope>NUCLEOTIDE SEQUENCE [LARGE SCALE GENOMIC DNA]</scope>
    <source>
        <strain evidence="3 4">SYK</strain>
    </source>
</reference>
<proteinExistence type="predicted"/>
<protein>
    <recommendedName>
        <fullName evidence="5">DUF3880 domain-containing protein</fullName>
    </recommendedName>
</protein>
<evidence type="ECO:0008006" key="5">
    <source>
        <dbReference type="Google" id="ProtNLM"/>
    </source>
</evidence>
<dbReference type="Proteomes" id="UP001317742">
    <property type="component" value="Chromosome"/>
</dbReference>
<keyword evidence="4" id="KW-1185">Reference proteome</keyword>
<sequence>MIRIPYTAEPITTDGELTDIRIHRQGKVWHMWGRKSMERELALADSVPTGTLPVLIGSGLGHCLNALQRKGFPVAVVDKEQTVLDLTKAISQQDTILAINDTNPGKAFKRIVEWQAKHDDRPLHPVILPLYPRLDREYYGPILDTIKASNTSDFWSQTRYPKFQSTSPRVLFFDSNYFLCREILSAFDCLDIKYQTIPLNNRETGDQSFIEAILKAVIDFKPDFVLTVNHFGLDREGKLAELLANLNLPLASWFVDNPHLILFDYAHPSSDNTIIFSFDAGSTEAVRNKGFQHVHYLPLATDPARFVPGHDKTAPTQWHTDVSFVGNSMVRPVAESLDQANLPAHLAANYENVARHFGDSGETLIANFLETFHPDWHKTIANLPTKENRLASESLLTWEATRQYRLNCIKNILQYTPLIVGDTGWDTILPQGAKVRRLERLDYYEDLPRFYPASTINFNCTSRQMPGAVNQRVFDVPACNGFLITDHRDQMENLFDLDTEAVVYRDPEEIPHLIDQFLADPKKRKAISMAARKRILAEHTYEIRMTQLIKTMRQTFG</sequence>
<dbReference type="InterPro" id="IPR055259">
    <property type="entry name" value="YkvP/CgeB_Glyco_trans-like"/>
</dbReference>
<dbReference type="RefSeq" id="WP_281761573.1">
    <property type="nucleotide sequence ID" value="NZ_AP026709.1"/>
</dbReference>
<evidence type="ECO:0000313" key="4">
    <source>
        <dbReference type="Proteomes" id="UP001317742"/>
    </source>
</evidence>
<feature type="domain" description="Spore protein YkvP/CgeB glycosyl transferase-like" evidence="2">
    <location>
        <begin position="414"/>
        <end position="549"/>
    </location>
</feature>
<evidence type="ECO:0000259" key="1">
    <source>
        <dbReference type="Pfam" id="PF12996"/>
    </source>
</evidence>